<keyword evidence="5 12" id="KW-1000">Mitochondrion outer membrane</keyword>
<dbReference type="Proteomes" id="UP000002279">
    <property type="component" value="Chromosome 6"/>
</dbReference>
<reference evidence="15 16" key="1">
    <citation type="journal article" date="2008" name="Nature">
        <title>Genome analysis of the platypus reveals unique signatures of evolution.</title>
        <authorList>
            <person name="Warren W.C."/>
            <person name="Hillier L.W."/>
            <person name="Marshall Graves J.A."/>
            <person name="Birney E."/>
            <person name="Ponting C.P."/>
            <person name="Grutzner F."/>
            <person name="Belov K."/>
            <person name="Miller W."/>
            <person name="Clarke L."/>
            <person name="Chinwalla A.T."/>
            <person name="Yang S.P."/>
            <person name="Heger A."/>
            <person name="Locke D.P."/>
            <person name="Miethke P."/>
            <person name="Waters P.D."/>
            <person name="Veyrunes F."/>
            <person name="Fulton L."/>
            <person name="Fulton B."/>
            <person name="Graves T."/>
            <person name="Wallis J."/>
            <person name="Puente X.S."/>
            <person name="Lopez-Otin C."/>
            <person name="Ordonez G.R."/>
            <person name="Eichler E.E."/>
            <person name="Chen L."/>
            <person name="Cheng Z."/>
            <person name="Deakin J.E."/>
            <person name="Alsop A."/>
            <person name="Thompson K."/>
            <person name="Kirby P."/>
            <person name="Papenfuss A.T."/>
            <person name="Wakefield M.J."/>
            <person name="Olender T."/>
            <person name="Lancet D."/>
            <person name="Huttley G.A."/>
            <person name="Smit A.F."/>
            <person name="Pask A."/>
            <person name="Temple-Smith P."/>
            <person name="Batzer M.A."/>
            <person name="Walker J.A."/>
            <person name="Konkel M.K."/>
            <person name="Harris R.S."/>
            <person name="Whittington C.M."/>
            <person name="Wong E.S."/>
            <person name="Gemmell N.J."/>
            <person name="Buschiazzo E."/>
            <person name="Vargas Jentzsch I.M."/>
            <person name="Merkel A."/>
            <person name="Schmitz J."/>
            <person name="Zemann A."/>
            <person name="Churakov G."/>
            <person name="Kriegs J.O."/>
            <person name="Brosius J."/>
            <person name="Murchison E.P."/>
            <person name="Sachidanandam R."/>
            <person name="Smith C."/>
            <person name="Hannon G.J."/>
            <person name="Tsend-Ayush E."/>
            <person name="McMillan D."/>
            <person name="Attenborough R."/>
            <person name="Rens W."/>
            <person name="Ferguson-Smith M."/>
            <person name="Lefevre C.M."/>
            <person name="Sharp J.A."/>
            <person name="Nicholas K.R."/>
            <person name="Ray D.A."/>
            <person name="Kube M."/>
            <person name="Reinhardt R."/>
            <person name="Pringle T.H."/>
            <person name="Taylor J."/>
            <person name="Jones R.C."/>
            <person name="Nixon B."/>
            <person name="Dacheux J.L."/>
            <person name="Niwa H."/>
            <person name="Sekita Y."/>
            <person name="Huang X."/>
            <person name="Stark A."/>
            <person name="Kheradpour P."/>
            <person name="Kellis M."/>
            <person name="Flicek P."/>
            <person name="Chen Y."/>
            <person name="Webber C."/>
            <person name="Hardison R."/>
            <person name="Nelson J."/>
            <person name="Hallsworth-Pepin K."/>
            <person name="Delehaunty K."/>
            <person name="Markovic C."/>
            <person name="Minx P."/>
            <person name="Feng Y."/>
            <person name="Kremitzki C."/>
            <person name="Mitreva M."/>
            <person name="Glasscock J."/>
            <person name="Wylie T."/>
            <person name="Wohldmann P."/>
            <person name="Thiru P."/>
            <person name="Nhan M.N."/>
            <person name="Pohl C.S."/>
            <person name="Smith S.M."/>
            <person name="Hou S."/>
            <person name="Nefedov M."/>
            <person name="de Jong P.J."/>
            <person name="Renfree M.B."/>
            <person name="Mardis E.R."/>
            <person name="Wilson R.K."/>
        </authorList>
    </citation>
    <scope>NUCLEOTIDE SEQUENCE [LARGE SCALE GENOMIC DNA]</scope>
    <source>
        <strain evidence="15 16">Glennie</strain>
    </source>
</reference>
<organism evidence="15 16">
    <name type="scientific">Ornithorhynchus anatinus</name>
    <name type="common">Duckbill platypus</name>
    <dbReference type="NCBI Taxonomy" id="9258"/>
    <lineage>
        <taxon>Eukaryota</taxon>
        <taxon>Metazoa</taxon>
        <taxon>Chordata</taxon>
        <taxon>Craniata</taxon>
        <taxon>Vertebrata</taxon>
        <taxon>Euteleostomi</taxon>
        <taxon>Mammalia</taxon>
        <taxon>Monotremata</taxon>
        <taxon>Ornithorhynchidae</taxon>
        <taxon>Ornithorhynchus</taxon>
    </lineage>
</organism>
<evidence type="ECO:0000256" key="11">
    <source>
        <dbReference type="ARBA" id="ARBA00047090"/>
    </source>
</evidence>
<dbReference type="GO" id="GO:0090141">
    <property type="term" value="P:positive regulation of mitochondrial fission"/>
    <property type="evidence" value="ECO:0000318"/>
    <property type="project" value="GO_Central"/>
</dbReference>
<dbReference type="GeneTree" id="ENSGT00730000112379"/>
<dbReference type="Ensembl" id="ENSOANT00000057969.1">
    <property type="protein sequence ID" value="ENSOANP00000036085.1"/>
    <property type="gene ID" value="ENSOANG00000046023.1"/>
</dbReference>
<comment type="subcellular location">
    <subcellularLocation>
        <location evidence="12">Mitochondrion outer membrane</location>
        <topology evidence="12">Single-pass type IV membrane protein</topology>
    </subcellularLocation>
    <subcellularLocation>
        <location evidence="12">Peroxisome</location>
    </subcellularLocation>
</comment>
<evidence type="ECO:0000256" key="4">
    <source>
        <dbReference type="ARBA" id="ARBA00022692"/>
    </source>
</evidence>
<keyword evidence="9" id="KW-0472">Membrane</keyword>
<protein>
    <recommendedName>
        <fullName evidence="3 12">Mitochondrial fission factor</fullName>
    </recommendedName>
</protein>
<dbReference type="Bgee" id="ENSOANG00000046023">
    <property type="expression patterns" value="Expressed in heart and 8 other cell types or tissues"/>
</dbReference>
<gene>
    <name evidence="15" type="primary">LOC103171084</name>
</gene>
<evidence type="ECO:0000256" key="5">
    <source>
        <dbReference type="ARBA" id="ARBA00022787"/>
    </source>
</evidence>
<proteinExistence type="inferred from homology"/>
<evidence type="ECO:0000256" key="1">
    <source>
        <dbReference type="ARBA" id="ARBA00002338"/>
    </source>
</evidence>
<evidence type="ECO:0000256" key="2">
    <source>
        <dbReference type="ARBA" id="ARBA00009806"/>
    </source>
</evidence>
<keyword evidence="10 12" id="KW-0576">Peroxisome</keyword>
<comment type="subunit">
    <text evidence="11">Homodimer. Interacts with DNM1L. Interacts with C11orf65/MFI; the interaction inhibits MFF interaction with DNM1L.</text>
</comment>
<dbReference type="GO" id="GO:0005777">
    <property type="term" value="C:peroxisome"/>
    <property type="evidence" value="ECO:0000318"/>
    <property type="project" value="GO_Central"/>
</dbReference>
<feature type="compositionally biased region" description="Basic and acidic residues" evidence="13">
    <location>
        <begin position="120"/>
        <end position="132"/>
    </location>
</feature>
<dbReference type="GO" id="GO:0005741">
    <property type="term" value="C:mitochondrial outer membrane"/>
    <property type="evidence" value="ECO:0000318"/>
    <property type="project" value="GO_Central"/>
</dbReference>
<dbReference type="OMA" id="TGRIYSM"/>
<evidence type="ECO:0000259" key="14">
    <source>
        <dbReference type="Pfam" id="PF05644"/>
    </source>
</evidence>
<evidence type="ECO:0000313" key="15">
    <source>
        <dbReference type="Ensembl" id="ENSOANP00000036085.1"/>
    </source>
</evidence>
<keyword evidence="7" id="KW-0175">Coiled coil</keyword>
<reference evidence="15" key="2">
    <citation type="submission" date="2025-08" db="UniProtKB">
        <authorList>
            <consortium name="Ensembl"/>
        </authorList>
    </citation>
    <scope>IDENTIFICATION</scope>
    <source>
        <strain evidence="15">Glennie</strain>
    </source>
</reference>
<feature type="domain" description="Mff-like" evidence="14">
    <location>
        <begin position="201"/>
        <end position="264"/>
    </location>
</feature>
<comment type="function">
    <text evidence="1">Plays a role in mitochondrial and peroxisomal fission. Promotes the recruitment and association of the fission mediator dynamin-related protein 1 (DNM1L) to the mitochondrial surface. May be involved in regulation of synaptic vesicle membrane dynamics by recruitment of DNM1L to clathrin-containing vesicles.</text>
</comment>
<dbReference type="InParanoid" id="A0A6I8N5J6"/>
<evidence type="ECO:0000256" key="12">
    <source>
        <dbReference type="RuleBase" id="RU368040"/>
    </source>
</evidence>
<evidence type="ECO:0000256" key="6">
    <source>
        <dbReference type="ARBA" id="ARBA00022989"/>
    </source>
</evidence>
<feature type="region of interest" description="Disordered" evidence="13">
    <location>
        <begin position="111"/>
        <end position="153"/>
    </location>
</feature>
<comment type="similarity">
    <text evidence="2 12">Belongs to the Tango11 family.</text>
</comment>
<evidence type="ECO:0000256" key="7">
    <source>
        <dbReference type="ARBA" id="ARBA00023054"/>
    </source>
</evidence>
<keyword evidence="8 12" id="KW-0496">Mitochondrion</keyword>
<evidence type="ECO:0000256" key="8">
    <source>
        <dbReference type="ARBA" id="ARBA00023128"/>
    </source>
</evidence>
<reference evidence="15" key="3">
    <citation type="submission" date="2025-09" db="UniProtKB">
        <authorList>
            <consortium name="Ensembl"/>
        </authorList>
    </citation>
    <scope>IDENTIFICATION</scope>
    <source>
        <strain evidence="15">Glennie</strain>
    </source>
</reference>
<dbReference type="Pfam" id="PF05644">
    <property type="entry name" value="Miff"/>
    <property type="match status" value="2"/>
</dbReference>
<evidence type="ECO:0000256" key="10">
    <source>
        <dbReference type="ARBA" id="ARBA00023140"/>
    </source>
</evidence>
<evidence type="ECO:0000256" key="9">
    <source>
        <dbReference type="ARBA" id="ARBA00023136"/>
    </source>
</evidence>
<name>A0A6I8N5J6_ORNAN</name>
<evidence type="ECO:0000313" key="16">
    <source>
        <dbReference type="Proteomes" id="UP000002279"/>
    </source>
</evidence>
<dbReference type="GO" id="GO:0006626">
    <property type="term" value="P:protein targeting to mitochondrion"/>
    <property type="evidence" value="ECO:0000318"/>
    <property type="project" value="GO_Central"/>
</dbReference>
<evidence type="ECO:0000256" key="3">
    <source>
        <dbReference type="ARBA" id="ARBA00021235"/>
    </source>
</evidence>
<dbReference type="PANTHER" id="PTHR16501:SF16">
    <property type="entry name" value="MITOCHONDRIAL FISSION FACTOR"/>
    <property type="match status" value="1"/>
</dbReference>
<accession>A0A6I8N5J6</accession>
<dbReference type="AlphaFoldDB" id="A0A6I8N5J6"/>
<dbReference type="GO" id="GO:0090314">
    <property type="term" value="P:positive regulation of protein targeting to membrane"/>
    <property type="evidence" value="ECO:0007669"/>
    <property type="project" value="UniProtKB-UniRule"/>
</dbReference>
<feature type="domain" description="Mff-like" evidence="14">
    <location>
        <begin position="15"/>
        <end position="67"/>
    </location>
</feature>
<keyword evidence="16" id="KW-1185">Reference proteome</keyword>
<sequence length="264" mass="29218">MASALLGSGDPTRPTYDVDFSEAINQRMQVPVRLKVAGGPDLEDPQETGGDLPPSFHMHIPDRISLAEATEGSLRPFFRQNSDSMSPAVPVDVSGRLTTLVRAGTAVSRRVVPPAPTGRLQRERAPGEDSRLLLRRAQSGRDRPKRGSSPAPVCPPIMQGNRIFCLQNVFQTVWFLGSLLSHRLQASLMPQAQPSSQDPGPVLEASLEDMGGSEIMAMKKQLYKISRRLQSLEEQCTGWKQKELLLYSMLVSACVINTWLWMRR</sequence>
<keyword evidence="6" id="KW-1133">Transmembrane helix</keyword>
<dbReference type="InterPro" id="IPR039433">
    <property type="entry name" value="Mff-like_dom"/>
</dbReference>
<evidence type="ECO:0000256" key="13">
    <source>
        <dbReference type="SAM" id="MobiDB-lite"/>
    </source>
</evidence>
<keyword evidence="4" id="KW-0812">Transmembrane</keyword>
<dbReference type="GO" id="GO:0000266">
    <property type="term" value="P:mitochondrial fission"/>
    <property type="evidence" value="ECO:0007669"/>
    <property type="project" value="UniProtKB-UniRule"/>
</dbReference>
<dbReference type="InterPro" id="IPR008518">
    <property type="entry name" value="Mff/Tango-11"/>
</dbReference>
<dbReference type="PANTHER" id="PTHR16501">
    <property type="entry name" value="TRANSPORT AND GOLGI ORGANIZATION PROTEIN 11"/>
    <property type="match status" value="1"/>
</dbReference>